<dbReference type="PANTHER" id="PTHR30146">
    <property type="entry name" value="LACI-RELATED TRANSCRIPTIONAL REPRESSOR"/>
    <property type="match status" value="1"/>
</dbReference>
<organism evidence="5 6">
    <name type="scientific">Kineosporia babensis</name>
    <dbReference type="NCBI Taxonomy" id="499548"/>
    <lineage>
        <taxon>Bacteria</taxon>
        <taxon>Bacillati</taxon>
        <taxon>Actinomycetota</taxon>
        <taxon>Actinomycetes</taxon>
        <taxon>Kineosporiales</taxon>
        <taxon>Kineosporiaceae</taxon>
        <taxon>Kineosporia</taxon>
    </lineage>
</organism>
<dbReference type="CDD" id="cd01392">
    <property type="entry name" value="HTH_LacI"/>
    <property type="match status" value="1"/>
</dbReference>
<keyword evidence="2" id="KW-0238">DNA-binding</keyword>
<keyword evidence="1" id="KW-0805">Transcription regulation</keyword>
<dbReference type="SUPFAM" id="SSF53822">
    <property type="entry name" value="Periplasmic binding protein-like I"/>
    <property type="match status" value="1"/>
</dbReference>
<sequence length="350" mass="36756">MDQEGAGDAGVTIYDVAAAAGVAPSTVSRALAKPGRVSFRTAEHVRRVATELGYRSAQMQVPLSERGTGVLAMIVADIANPVFVGMIRGAESAAQQHNLTLAVIETQESEPVEALALNRLEATVDGFLLASSRLSDQAIRAVAKRKPVVVLNRSVGSVTSVVSDNVRAIKKAAEHLVELGHTSIAYLAGPEASYADGTRWRGLQEAGIELELRISRIGPNLPTLRGGAAAAQEWARRPAGAVIAFNDLMAIGFTKAVTASGYRVPDDVSVIGFDNIVDAELVRPALTTIAAPLKDIGAKAVGRLATRAAREITPGTARDGQSGEPVLLPAWLVVRGSTGPRPSRARSRRL</sequence>
<dbReference type="PROSITE" id="PS50932">
    <property type="entry name" value="HTH_LACI_2"/>
    <property type="match status" value="1"/>
</dbReference>
<name>A0A9X1NIR7_9ACTN</name>
<keyword evidence="6" id="KW-1185">Reference proteome</keyword>
<dbReference type="GO" id="GO:0000976">
    <property type="term" value="F:transcription cis-regulatory region binding"/>
    <property type="evidence" value="ECO:0007669"/>
    <property type="project" value="TreeGrafter"/>
</dbReference>
<dbReference type="GO" id="GO:0003700">
    <property type="term" value="F:DNA-binding transcription factor activity"/>
    <property type="evidence" value="ECO:0007669"/>
    <property type="project" value="TreeGrafter"/>
</dbReference>
<dbReference type="SMART" id="SM00354">
    <property type="entry name" value="HTH_LACI"/>
    <property type="match status" value="1"/>
</dbReference>
<dbReference type="EMBL" id="JAJOMB010000016">
    <property type="protein sequence ID" value="MCD5314329.1"/>
    <property type="molecule type" value="Genomic_DNA"/>
</dbReference>
<proteinExistence type="predicted"/>
<dbReference type="PANTHER" id="PTHR30146:SF147">
    <property type="entry name" value="HTH-TYPE TRANSCRIPTIONAL REGULATOR DEGA"/>
    <property type="match status" value="1"/>
</dbReference>
<evidence type="ECO:0000256" key="3">
    <source>
        <dbReference type="ARBA" id="ARBA00023163"/>
    </source>
</evidence>
<comment type="caution">
    <text evidence="5">The sequence shown here is derived from an EMBL/GenBank/DDBJ whole genome shotgun (WGS) entry which is preliminary data.</text>
</comment>
<dbReference type="Proteomes" id="UP001138997">
    <property type="component" value="Unassembled WGS sequence"/>
</dbReference>
<evidence type="ECO:0000259" key="4">
    <source>
        <dbReference type="PROSITE" id="PS50932"/>
    </source>
</evidence>
<dbReference type="Gene3D" id="3.40.50.2300">
    <property type="match status" value="2"/>
</dbReference>
<dbReference type="InterPro" id="IPR000843">
    <property type="entry name" value="HTH_LacI"/>
</dbReference>
<dbReference type="CDD" id="cd06267">
    <property type="entry name" value="PBP1_LacI_sugar_binding-like"/>
    <property type="match status" value="1"/>
</dbReference>
<evidence type="ECO:0000313" key="6">
    <source>
        <dbReference type="Proteomes" id="UP001138997"/>
    </source>
</evidence>
<dbReference type="AlphaFoldDB" id="A0A9X1NIR7"/>
<keyword evidence="3" id="KW-0804">Transcription</keyword>
<gene>
    <name evidence="5" type="ORF">LR394_25825</name>
</gene>
<dbReference type="InterPro" id="IPR010982">
    <property type="entry name" value="Lambda_DNA-bd_dom_sf"/>
</dbReference>
<reference evidence="5" key="1">
    <citation type="submission" date="2021-11" db="EMBL/GenBank/DDBJ databases">
        <title>Streptomyces corallinus and Kineosporia corallina sp. nov., two new coral-derived marine actinobacteria.</title>
        <authorList>
            <person name="Buangrab K."/>
            <person name="Sutthacheep M."/>
            <person name="Yeemin T."/>
            <person name="Harunari E."/>
            <person name="Igarashi Y."/>
            <person name="Sripreechasak P."/>
            <person name="Kanchanasin P."/>
            <person name="Tanasupawat S."/>
            <person name="Phongsopitanun W."/>
        </authorList>
    </citation>
    <scope>NUCLEOTIDE SEQUENCE</scope>
    <source>
        <strain evidence="5">JCM 31032</strain>
    </source>
</reference>
<accession>A0A9X1NIR7</accession>
<evidence type="ECO:0000313" key="5">
    <source>
        <dbReference type="EMBL" id="MCD5314329.1"/>
    </source>
</evidence>
<evidence type="ECO:0000256" key="2">
    <source>
        <dbReference type="ARBA" id="ARBA00023125"/>
    </source>
</evidence>
<dbReference type="Pfam" id="PF00356">
    <property type="entry name" value="LacI"/>
    <property type="match status" value="1"/>
</dbReference>
<protein>
    <submittedName>
        <fullName evidence="5">LacI family transcriptional regulator</fullName>
    </submittedName>
</protein>
<dbReference type="InterPro" id="IPR046335">
    <property type="entry name" value="LacI/GalR-like_sensor"/>
</dbReference>
<dbReference type="Gene3D" id="1.10.260.40">
    <property type="entry name" value="lambda repressor-like DNA-binding domains"/>
    <property type="match status" value="1"/>
</dbReference>
<feature type="domain" description="HTH lacI-type" evidence="4">
    <location>
        <begin position="11"/>
        <end position="65"/>
    </location>
</feature>
<dbReference type="RefSeq" id="WP_231446760.1">
    <property type="nucleotide sequence ID" value="NZ_JAJOMB010000016.1"/>
</dbReference>
<dbReference type="SUPFAM" id="SSF47413">
    <property type="entry name" value="lambda repressor-like DNA-binding domains"/>
    <property type="match status" value="1"/>
</dbReference>
<dbReference type="Pfam" id="PF13377">
    <property type="entry name" value="Peripla_BP_3"/>
    <property type="match status" value="1"/>
</dbReference>
<evidence type="ECO:0000256" key="1">
    <source>
        <dbReference type="ARBA" id="ARBA00023015"/>
    </source>
</evidence>
<dbReference type="InterPro" id="IPR028082">
    <property type="entry name" value="Peripla_BP_I"/>
</dbReference>